<dbReference type="RefSeq" id="WP_089688747.1">
    <property type="nucleotide sequence ID" value="NZ_FNFO01000021.1"/>
</dbReference>
<organism evidence="1 2">
    <name type="scientific">Catalinimonas alkaloidigena</name>
    <dbReference type="NCBI Taxonomy" id="1075417"/>
    <lineage>
        <taxon>Bacteria</taxon>
        <taxon>Pseudomonadati</taxon>
        <taxon>Bacteroidota</taxon>
        <taxon>Cytophagia</taxon>
        <taxon>Cytophagales</taxon>
        <taxon>Catalimonadaceae</taxon>
        <taxon>Catalinimonas</taxon>
    </lineage>
</organism>
<dbReference type="OrthoDB" id="956078at2"/>
<dbReference type="Proteomes" id="UP000198510">
    <property type="component" value="Unassembled WGS sequence"/>
</dbReference>
<sequence>MPAQPSPRLRQAIRNTRTGEVFDALVLPVTAADLRTTTAWLFDWKQAQQEAMLYKLVTPGNEKILHGLIGLQDRGDHLYVTLVENAPAHRGRHKVYQGVAISLFAFACYRSEQLGYAGFVSFTAKTRLVEHYHRLLGAEVLHGQLMVIDEKAANTLINSYF</sequence>
<gene>
    <name evidence="1" type="ORF">SAMN05421823_12119</name>
</gene>
<dbReference type="AlphaFoldDB" id="A0A1G9VKG7"/>
<evidence type="ECO:0000313" key="2">
    <source>
        <dbReference type="Proteomes" id="UP000198510"/>
    </source>
</evidence>
<accession>A0A1G9VKG7</accession>
<keyword evidence="2" id="KW-1185">Reference proteome</keyword>
<evidence type="ECO:0000313" key="1">
    <source>
        <dbReference type="EMBL" id="SDM72563.1"/>
    </source>
</evidence>
<evidence type="ECO:0008006" key="3">
    <source>
        <dbReference type="Google" id="ProtNLM"/>
    </source>
</evidence>
<name>A0A1G9VKG7_9BACT</name>
<proteinExistence type="predicted"/>
<dbReference type="EMBL" id="FNFO01000021">
    <property type="protein sequence ID" value="SDM72563.1"/>
    <property type="molecule type" value="Genomic_DNA"/>
</dbReference>
<protein>
    <recommendedName>
        <fullName evidence="3">N-acetyltransferase domain-containing protein</fullName>
    </recommendedName>
</protein>
<reference evidence="1 2" key="1">
    <citation type="submission" date="2016-10" db="EMBL/GenBank/DDBJ databases">
        <authorList>
            <person name="de Groot N.N."/>
        </authorList>
    </citation>
    <scope>NUCLEOTIDE SEQUENCE [LARGE SCALE GENOMIC DNA]</scope>
    <source>
        <strain evidence="1 2">DSM 25186</strain>
    </source>
</reference>